<evidence type="ECO:0000313" key="2">
    <source>
        <dbReference type="Proteomes" id="UP000565723"/>
    </source>
</evidence>
<protein>
    <submittedName>
        <fullName evidence="1">Putative glycolipid-binding domain-containing protein</fullName>
    </submittedName>
</protein>
<dbReference type="Pfam" id="PF06475">
    <property type="entry name" value="Glycolipid_bind"/>
    <property type="match status" value="1"/>
</dbReference>
<sequence>MSGREAVATAHWRRLDGEGSDRCTLSRVAQGWIMVGHAHWRDEGCDTTLSYDIRCAPDWRSLSADVAGERGGRPLSMRIEATPMGWRMDDVLQPGTEDCSDLDLSFTPATNLMPIRRLGAFAGDELRVAAAWLMPDLDCVARLDQIYTRLPDGRVHYASAGFAADLDLHGSGFTTLYPGLWQGWVDDA</sequence>
<proteinExistence type="predicted"/>
<comment type="caution">
    <text evidence="1">The sequence shown here is derived from an EMBL/GenBank/DDBJ whole genome shotgun (WGS) entry which is preliminary data.</text>
</comment>
<organism evidence="1 2">
    <name type="scientific">Ruegeria pomeroyi</name>
    <dbReference type="NCBI Taxonomy" id="89184"/>
    <lineage>
        <taxon>Bacteria</taxon>
        <taxon>Pseudomonadati</taxon>
        <taxon>Pseudomonadota</taxon>
        <taxon>Alphaproteobacteria</taxon>
        <taxon>Rhodobacterales</taxon>
        <taxon>Roseobacteraceae</taxon>
        <taxon>Ruegeria</taxon>
    </lineage>
</organism>
<dbReference type="EMBL" id="JABXIY010000015">
    <property type="protein sequence ID" value="NVK96525.1"/>
    <property type="molecule type" value="Genomic_DNA"/>
</dbReference>
<dbReference type="Proteomes" id="UP000565723">
    <property type="component" value="Unassembled WGS sequence"/>
</dbReference>
<dbReference type="SUPFAM" id="SSF159275">
    <property type="entry name" value="PA1994-like"/>
    <property type="match status" value="1"/>
</dbReference>
<dbReference type="AlphaFoldDB" id="A0A850LGC0"/>
<name>A0A850LGC0_9RHOB</name>
<dbReference type="RefSeq" id="WP_011045905.1">
    <property type="nucleotide sequence ID" value="NZ_CP076685.1"/>
</dbReference>
<gene>
    <name evidence="1" type="ORF">HW564_06315</name>
</gene>
<reference evidence="1 2" key="1">
    <citation type="journal article" date="2020" name="Proc. Natl. Acad. Sci. U.S.A.">
        <title>Ecological drivers of bacterial community assembly in synthetic phycospheres.</title>
        <authorList>
            <person name="Fu H."/>
            <person name="Uchimiya M."/>
            <person name="Gore J."/>
            <person name="Moran M.A."/>
        </authorList>
    </citation>
    <scope>NUCLEOTIDE SEQUENCE [LARGE SCALE GENOMIC DNA]</scope>
    <source>
        <strain evidence="1">HF-Din03</strain>
    </source>
</reference>
<accession>A0A850LGC0</accession>
<dbReference type="InterPro" id="IPR009467">
    <property type="entry name" value="Glycolipid-bd_prot_put"/>
</dbReference>
<evidence type="ECO:0000313" key="1">
    <source>
        <dbReference type="EMBL" id="NVK96525.1"/>
    </source>
</evidence>
<dbReference type="OMA" id="AVIHTAW"/>